<evidence type="ECO:0000313" key="4">
    <source>
        <dbReference type="EMBL" id="MDR6300988.1"/>
    </source>
</evidence>
<dbReference type="PROSITE" id="PS50082">
    <property type="entry name" value="WD_REPEATS_2"/>
    <property type="match status" value="1"/>
</dbReference>
<comment type="caution">
    <text evidence="4">The sequence shown here is derived from an EMBL/GenBank/DDBJ whole genome shotgun (WGS) entry which is preliminary data.</text>
</comment>
<dbReference type="EMBL" id="JAVDQA010000004">
    <property type="protein sequence ID" value="MDR6300988.1"/>
    <property type="molecule type" value="Genomic_DNA"/>
</dbReference>
<dbReference type="Gene3D" id="2.130.10.10">
    <property type="entry name" value="YVTN repeat-like/Quinoprotein amine dehydrogenase"/>
    <property type="match status" value="2"/>
</dbReference>
<reference evidence="4 5" key="1">
    <citation type="submission" date="2023-07" db="EMBL/GenBank/DDBJ databases">
        <title>Genomic Encyclopedia of Type Strains, Phase IV (KMG-IV): sequencing the most valuable type-strain genomes for metagenomic binning, comparative biology and taxonomic classification.</title>
        <authorList>
            <person name="Goeker M."/>
        </authorList>
    </citation>
    <scope>NUCLEOTIDE SEQUENCE [LARGE SCALE GENOMIC DNA]</scope>
    <source>
        <strain evidence="4 5">DSM 102814</strain>
    </source>
</reference>
<gene>
    <name evidence="4" type="ORF">GGR31_001635</name>
</gene>
<accession>A0ABU1K8T1</accession>
<dbReference type="SMART" id="SM00320">
    <property type="entry name" value="WD40"/>
    <property type="match status" value="3"/>
</dbReference>
<dbReference type="Pfam" id="PF00400">
    <property type="entry name" value="WD40"/>
    <property type="match status" value="1"/>
</dbReference>
<organism evidence="4 5">
    <name type="scientific">Mesonia maritima</name>
    <dbReference type="NCBI Taxonomy" id="1793873"/>
    <lineage>
        <taxon>Bacteria</taxon>
        <taxon>Pseudomonadati</taxon>
        <taxon>Bacteroidota</taxon>
        <taxon>Flavobacteriia</taxon>
        <taxon>Flavobacteriales</taxon>
        <taxon>Flavobacteriaceae</taxon>
        <taxon>Mesonia</taxon>
    </lineage>
</organism>
<dbReference type="PANTHER" id="PTHR19848">
    <property type="entry name" value="WD40 REPEAT PROTEIN"/>
    <property type="match status" value="1"/>
</dbReference>
<keyword evidence="5" id="KW-1185">Reference proteome</keyword>
<evidence type="ECO:0000256" key="3">
    <source>
        <dbReference type="PROSITE-ProRule" id="PRU00221"/>
    </source>
</evidence>
<dbReference type="PANTHER" id="PTHR19848:SF0">
    <property type="entry name" value="NOTCHLESS PROTEIN HOMOLOG 1"/>
    <property type="match status" value="1"/>
</dbReference>
<dbReference type="Proteomes" id="UP001257659">
    <property type="component" value="Unassembled WGS sequence"/>
</dbReference>
<dbReference type="RefSeq" id="WP_309727934.1">
    <property type="nucleotide sequence ID" value="NZ_JAVDQA010000004.1"/>
</dbReference>
<protein>
    <submittedName>
        <fullName evidence="4">WD40 repeat protein</fullName>
    </submittedName>
</protein>
<evidence type="ECO:0000256" key="1">
    <source>
        <dbReference type="ARBA" id="ARBA00022574"/>
    </source>
</evidence>
<evidence type="ECO:0000313" key="5">
    <source>
        <dbReference type="Proteomes" id="UP001257659"/>
    </source>
</evidence>
<dbReference type="InterPro" id="IPR015943">
    <property type="entry name" value="WD40/YVTN_repeat-like_dom_sf"/>
</dbReference>
<name>A0ABU1K8T1_9FLAO</name>
<proteinExistence type="predicted"/>
<dbReference type="PROSITE" id="PS50294">
    <property type="entry name" value="WD_REPEATS_REGION"/>
    <property type="match status" value="1"/>
</dbReference>
<dbReference type="SUPFAM" id="SSF50998">
    <property type="entry name" value="Quinoprotein alcohol dehydrogenase-like"/>
    <property type="match status" value="1"/>
</dbReference>
<evidence type="ECO:0000256" key="2">
    <source>
        <dbReference type="ARBA" id="ARBA00022737"/>
    </source>
</evidence>
<feature type="repeat" description="WD" evidence="3">
    <location>
        <begin position="290"/>
        <end position="323"/>
    </location>
</feature>
<keyword evidence="1 3" id="KW-0853">WD repeat</keyword>
<sequence length="323" mass="36685">MKTTSRITILISILILFSQCKQEIKLKPQKLTGNNPVAFTDVIYKSGRDTVFVSTYGGHIYEIINNKTKKKKIALLDDEIYSMAYNSSTKQIYAATLNSGIAVIDAENGKLIKTLKLKETWAHKLTYNQQSKLLATSDFKGNHYIWNTADNFRILETPKKIRNAQPKYITDNGIIYFNKRNEVLVWNTQTNQIFSHSLTGTLEDVDKNNNLLVIGGKQFALYNTSTDSLVYKNKHPNWPIYLKDKDSFVNVPLTLEIVSGKLGNNTIYTAGLDKTIRKWKKSTGSLEETLKKHRASISAISLNKNKSQLVSVDLSGTIYFWEL</sequence>
<keyword evidence="2" id="KW-0677">Repeat</keyword>
<dbReference type="InterPro" id="IPR011047">
    <property type="entry name" value="Quinoprotein_ADH-like_sf"/>
</dbReference>
<dbReference type="InterPro" id="IPR001680">
    <property type="entry name" value="WD40_rpt"/>
</dbReference>